<protein>
    <submittedName>
        <fullName evidence="8">FAD-dependent pyridine nucleotide-disulphide oxidoreductase</fullName>
    </submittedName>
</protein>
<name>B8J6F7_ANAD2</name>
<keyword evidence="9" id="KW-1185">Reference proteome</keyword>
<gene>
    <name evidence="8" type="ordered locus">A2cp1_1796</name>
</gene>
<dbReference type="InterPro" id="IPR051169">
    <property type="entry name" value="NADH-Q_oxidoreductase"/>
</dbReference>
<feature type="domain" description="FAD/NAD(P)-binding" evidence="7">
    <location>
        <begin position="13"/>
        <end position="330"/>
    </location>
</feature>
<dbReference type="EMBL" id="CP001359">
    <property type="protein sequence ID" value="ACL65138.1"/>
    <property type="molecule type" value="Genomic_DNA"/>
</dbReference>
<keyword evidence="5" id="KW-0560">Oxidoreductase</keyword>
<evidence type="ECO:0000256" key="2">
    <source>
        <dbReference type="ARBA" id="ARBA00005272"/>
    </source>
</evidence>
<dbReference type="SUPFAM" id="SSF51905">
    <property type="entry name" value="FAD/NAD(P)-binding domain"/>
    <property type="match status" value="1"/>
</dbReference>
<keyword evidence="6" id="KW-0812">Transmembrane</keyword>
<evidence type="ECO:0000256" key="4">
    <source>
        <dbReference type="ARBA" id="ARBA00022827"/>
    </source>
</evidence>
<evidence type="ECO:0000256" key="5">
    <source>
        <dbReference type="ARBA" id="ARBA00023002"/>
    </source>
</evidence>
<sequence>MDPQQEKAQQTPHVVIVGGGFAGLYAARELAGAPVRITLVDRRNHHLFQPLLYQVATAALSPADIAEPIRHVLSRQRNVRTLLAEAAAVEPAQRRLRLADGYALDYDFLVVAAGATHSYFGHDEWARFAPGLKTLEDALEIRRRVLTAFERAEADPDRQRREALLTFVVVGGGPTGVELAGALAEIARFTVPRDFRTVSTERARVILIEGSERVLPALPASLSAAAQRDLERLGVQVWTGKRVTGIDPRGVQVGEERVAARTVLWAAGVAGAPLARTLGVPLDPAGRVPVSPDLTVPGHEEIYVVGDLALARDKHGSAIPGVAPAAIQQGRHAGRNLLATLRGRPRAPFVYFDKGVMATVGRGRAVAGFWRIRISGYLAWLAWLFIHIWFLIDFRNRASVLFQWFWHYLTFKRGARLILETPEEIRFRAVAGVAPPDVDAWPPNESDAERPRD</sequence>
<keyword evidence="6" id="KW-0472">Membrane</keyword>
<dbReference type="AlphaFoldDB" id="B8J6F7"/>
<dbReference type="InterPro" id="IPR036188">
    <property type="entry name" value="FAD/NAD-bd_sf"/>
</dbReference>
<comment type="cofactor">
    <cofactor evidence="1">
        <name>FAD</name>
        <dbReference type="ChEBI" id="CHEBI:57692"/>
    </cofactor>
</comment>
<keyword evidence="3" id="KW-0285">Flavoprotein</keyword>
<dbReference type="Gene3D" id="3.50.50.100">
    <property type="match status" value="1"/>
</dbReference>
<evidence type="ECO:0000259" key="7">
    <source>
        <dbReference type="Pfam" id="PF07992"/>
    </source>
</evidence>
<keyword evidence="6" id="KW-1133">Transmembrane helix</keyword>
<dbReference type="Pfam" id="PF07992">
    <property type="entry name" value="Pyr_redox_2"/>
    <property type="match status" value="1"/>
</dbReference>
<feature type="transmembrane region" description="Helical" evidence="6">
    <location>
        <begin position="374"/>
        <end position="392"/>
    </location>
</feature>
<organism evidence="8 9">
    <name type="scientific">Anaeromyxobacter dehalogenans (strain ATCC BAA-258 / DSM 21875 / 2CP-1)</name>
    <dbReference type="NCBI Taxonomy" id="455488"/>
    <lineage>
        <taxon>Bacteria</taxon>
        <taxon>Pseudomonadati</taxon>
        <taxon>Myxococcota</taxon>
        <taxon>Myxococcia</taxon>
        <taxon>Myxococcales</taxon>
        <taxon>Cystobacterineae</taxon>
        <taxon>Anaeromyxobacteraceae</taxon>
        <taxon>Anaeromyxobacter</taxon>
    </lineage>
</organism>
<dbReference type="Proteomes" id="UP000007089">
    <property type="component" value="Chromosome"/>
</dbReference>
<comment type="similarity">
    <text evidence="2">Belongs to the NADH dehydrogenase family.</text>
</comment>
<dbReference type="PANTHER" id="PTHR42913:SF3">
    <property type="entry name" value="64 KDA MITOCHONDRIAL NADH DEHYDROGENASE (EUROFUNG)"/>
    <property type="match status" value="1"/>
</dbReference>
<dbReference type="RefSeq" id="WP_012633062.1">
    <property type="nucleotide sequence ID" value="NC_011891.1"/>
</dbReference>
<evidence type="ECO:0000313" key="9">
    <source>
        <dbReference type="Proteomes" id="UP000007089"/>
    </source>
</evidence>
<evidence type="ECO:0000256" key="6">
    <source>
        <dbReference type="SAM" id="Phobius"/>
    </source>
</evidence>
<dbReference type="HOGENOM" id="CLU_021377_7_1_7"/>
<accession>B8J6F7</accession>
<evidence type="ECO:0000256" key="3">
    <source>
        <dbReference type="ARBA" id="ARBA00022630"/>
    </source>
</evidence>
<evidence type="ECO:0000313" key="8">
    <source>
        <dbReference type="EMBL" id="ACL65138.1"/>
    </source>
</evidence>
<dbReference type="PRINTS" id="PR00368">
    <property type="entry name" value="FADPNR"/>
</dbReference>
<dbReference type="GO" id="GO:0019646">
    <property type="term" value="P:aerobic electron transport chain"/>
    <property type="evidence" value="ECO:0007669"/>
    <property type="project" value="TreeGrafter"/>
</dbReference>
<proteinExistence type="inferred from homology"/>
<keyword evidence="4" id="KW-0274">FAD</keyword>
<reference evidence="8" key="1">
    <citation type="submission" date="2009-01" db="EMBL/GenBank/DDBJ databases">
        <title>Complete sequence of Anaeromyxobacter dehalogenans 2CP-1.</title>
        <authorList>
            <consortium name="US DOE Joint Genome Institute"/>
            <person name="Lucas S."/>
            <person name="Copeland A."/>
            <person name="Lapidus A."/>
            <person name="Glavina del Rio T."/>
            <person name="Dalin E."/>
            <person name="Tice H."/>
            <person name="Bruce D."/>
            <person name="Goodwin L."/>
            <person name="Pitluck S."/>
            <person name="Saunders E."/>
            <person name="Brettin T."/>
            <person name="Detter J.C."/>
            <person name="Han C."/>
            <person name="Larimer F."/>
            <person name="Land M."/>
            <person name="Hauser L."/>
            <person name="Kyrpides N."/>
            <person name="Ovchinnikova G."/>
            <person name="Beliaev A.S."/>
            <person name="Richardson P."/>
        </authorList>
    </citation>
    <scope>NUCLEOTIDE SEQUENCE</scope>
    <source>
        <strain evidence="8">2CP-1</strain>
    </source>
</reference>
<evidence type="ECO:0000256" key="1">
    <source>
        <dbReference type="ARBA" id="ARBA00001974"/>
    </source>
</evidence>
<dbReference type="InterPro" id="IPR023753">
    <property type="entry name" value="FAD/NAD-binding_dom"/>
</dbReference>
<dbReference type="PANTHER" id="PTHR42913">
    <property type="entry name" value="APOPTOSIS-INDUCING FACTOR 1"/>
    <property type="match status" value="1"/>
</dbReference>
<dbReference type="KEGG" id="acp:A2cp1_1796"/>
<dbReference type="PRINTS" id="PR00411">
    <property type="entry name" value="PNDRDTASEI"/>
</dbReference>
<dbReference type="GO" id="GO:0003955">
    <property type="term" value="F:NAD(P)H dehydrogenase (quinone) activity"/>
    <property type="evidence" value="ECO:0007669"/>
    <property type="project" value="TreeGrafter"/>
</dbReference>